<dbReference type="SUPFAM" id="SSF56524">
    <property type="entry name" value="Oxidoreductase molybdopterin-binding domain"/>
    <property type="match status" value="1"/>
</dbReference>
<comment type="caution">
    <text evidence="1">The sequence shown here is derived from an EMBL/GenBank/DDBJ whole genome shotgun (WGS) entry which is preliminary data.</text>
</comment>
<gene>
    <name evidence="1" type="ORF">ADINL_1121</name>
</gene>
<sequence>MRLSAYFAGLLLFICSTLLSAESLSITLITPEGEQTITIEQLRDLAGESLEIYDPFKRETLSVRGIELPRFIEHFAATHTQASALRFVAADDYATLLNDWNQDNWLLVTHEQGQPLRLRDHGPVKLVEKQLGTRNPENLRNFNDWVWMIKQIEVVE</sequence>
<dbReference type="RefSeq" id="WP_239644337.1">
    <property type="nucleotide sequence ID" value="NZ_JBKBNO010000001.1"/>
</dbReference>
<dbReference type="STRING" id="267850.ADINL_1121"/>
<proteinExistence type="predicted"/>
<dbReference type="EMBL" id="JMSZ01000016">
    <property type="protein sequence ID" value="KDE40529.1"/>
    <property type="molecule type" value="Genomic_DNA"/>
</dbReference>
<protein>
    <recommendedName>
        <fullName evidence="3">Oxidoreductase molybdopterin-binding domain-containing protein</fullName>
    </recommendedName>
</protein>
<dbReference type="InterPro" id="IPR036374">
    <property type="entry name" value="OxRdtase_Mopterin-bd_sf"/>
</dbReference>
<dbReference type="Proteomes" id="UP000027318">
    <property type="component" value="Unassembled WGS sequence"/>
</dbReference>
<accession>A0A063Y4E4</accession>
<evidence type="ECO:0008006" key="3">
    <source>
        <dbReference type="Google" id="ProtNLM"/>
    </source>
</evidence>
<evidence type="ECO:0000313" key="1">
    <source>
        <dbReference type="EMBL" id="KDE40529.1"/>
    </source>
</evidence>
<reference evidence="1 2" key="1">
    <citation type="journal article" date="2005" name="Int. J. Syst. Evol. Microbiol.">
        <title>Nitrincola lacisaponensis gen. nov., sp. nov., a novel alkaliphilic bacterium isolated from an alkaline, saline lake.</title>
        <authorList>
            <person name="Dimitriu P.A."/>
            <person name="Shukla S.K."/>
            <person name="Conradt J."/>
            <person name="Marquez M.C."/>
            <person name="Ventosa A."/>
            <person name="Maglia A."/>
            <person name="Peyton B.M."/>
            <person name="Pinkart H.C."/>
            <person name="Mormile M.R."/>
        </authorList>
    </citation>
    <scope>NUCLEOTIDE SEQUENCE [LARGE SCALE GENOMIC DNA]</scope>
    <source>
        <strain evidence="1 2">4CA</strain>
    </source>
</reference>
<organism evidence="1 2">
    <name type="scientific">Nitrincola lacisaponensis</name>
    <dbReference type="NCBI Taxonomy" id="267850"/>
    <lineage>
        <taxon>Bacteria</taxon>
        <taxon>Pseudomonadati</taxon>
        <taxon>Pseudomonadota</taxon>
        <taxon>Gammaproteobacteria</taxon>
        <taxon>Oceanospirillales</taxon>
        <taxon>Oceanospirillaceae</taxon>
        <taxon>Nitrincola</taxon>
    </lineage>
</organism>
<name>A0A063Y4E4_9GAMM</name>
<evidence type="ECO:0000313" key="2">
    <source>
        <dbReference type="Proteomes" id="UP000027318"/>
    </source>
</evidence>
<keyword evidence="2" id="KW-1185">Reference proteome</keyword>
<dbReference type="AlphaFoldDB" id="A0A063Y4E4"/>